<evidence type="ECO:0000313" key="9">
    <source>
        <dbReference type="EMBL" id="SVC89167.1"/>
    </source>
</evidence>
<evidence type="ECO:0000256" key="1">
    <source>
        <dbReference type="ARBA" id="ARBA00008136"/>
    </source>
</evidence>
<evidence type="ECO:0000256" key="2">
    <source>
        <dbReference type="ARBA" id="ARBA00022670"/>
    </source>
</evidence>
<name>A0A382QW33_9ZZZZ</name>
<keyword evidence="3" id="KW-0227">DNA damage</keyword>
<feature type="compositionally biased region" description="Polar residues" evidence="8">
    <location>
        <begin position="211"/>
        <end position="222"/>
    </location>
</feature>
<evidence type="ECO:0000256" key="3">
    <source>
        <dbReference type="ARBA" id="ARBA00022763"/>
    </source>
</evidence>
<dbReference type="GO" id="GO:0008233">
    <property type="term" value="F:peptidase activity"/>
    <property type="evidence" value="ECO:0007669"/>
    <property type="project" value="UniProtKB-KW"/>
</dbReference>
<evidence type="ECO:0008006" key="10">
    <source>
        <dbReference type="Google" id="ProtNLM"/>
    </source>
</evidence>
<proteinExistence type="inferred from homology"/>
<dbReference type="Gene3D" id="3.90.1680.10">
    <property type="entry name" value="SOS response associated peptidase-like"/>
    <property type="match status" value="1"/>
</dbReference>
<keyword evidence="2" id="KW-0645">Protease</keyword>
<dbReference type="InterPro" id="IPR036590">
    <property type="entry name" value="SRAP-like"/>
</dbReference>
<feature type="region of interest" description="Disordered" evidence="8">
    <location>
        <begin position="211"/>
        <end position="232"/>
    </location>
</feature>
<dbReference type="Pfam" id="PF02586">
    <property type="entry name" value="SRAP"/>
    <property type="match status" value="1"/>
</dbReference>
<dbReference type="PANTHER" id="PTHR13604:SF0">
    <property type="entry name" value="ABASIC SITE PROCESSING PROTEIN HMCES"/>
    <property type="match status" value="1"/>
</dbReference>
<dbReference type="GO" id="GO:0006508">
    <property type="term" value="P:proteolysis"/>
    <property type="evidence" value="ECO:0007669"/>
    <property type="project" value="UniProtKB-KW"/>
</dbReference>
<dbReference type="GO" id="GO:0016829">
    <property type="term" value="F:lyase activity"/>
    <property type="evidence" value="ECO:0007669"/>
    <property type="project" value="UniProtKB-KW"/>
</dbReference>
<evidence type="ECO:0000256" key="7">
    <source>
        <dbReference type="ARBA" id="ARBA00023239"/>
    </source>
</evidence>
<dbReference type="GO" id="GO:0003697">
    <property type="term" value="F:single-stranded DNA binding"/>
    <property type="evidence" value="ECO:0007669"/>
    <property type="project" value="InterPro"/>
</dbReference>
<keyword evidence="5" id="KW-0190">Covalent protein-DNA linkage</keyword>
<dbReference type="SUPFAM" id="SSF143081">
    <property type="entry name" value="BB1717-like"/>
    <property type="match status" value="1"/>
</dbReference>
<dbReference type="InterPro" id="IPR003738">
    <property type="entry name" value="SRAP"/>
</dbReference>
<keyword evidence="4" id="KW-0378">Hydrolase</keyword>
<organism evidence="9">
    <name type="scientific">marine metagenome</name>
    <dbReference type="NCBI Taxonomy" id="408172"/>
    <lineage>
        <taxon>unclassified sequences</taxon>
        <taxon>metagenomes</taxon>
        <taxon>ecological metagenomes</taxon>
    </lineage>
</organism>
<dbReference type="EMBL" id="UINC01117025">
    <property type="protein sequence ID" value="SVC89167.1"/>
    <property type="molecule type" value="Genomic_DNA"/>
</dbReference>
<reference evidence="9" key="1">
    <citation type="submission" date="2018-05" db="EMBL/GenBank/DDBJ databases">
        <authorList>
            <person name="Lanie J.A."/>
            <person name="Ng W.-L."/>
            <person name="Kazmierczak K.M."/>
            <person name="Andrzejewski T.M."/>
            <person name="Davidsen T.M."/>
            <person name="Wayne K.J."/>
            <person name="Tettelin H."/>
            <person name="Glass J.I."/>
            <person name="Rusch D."/>
            <person name="Podicherti R."/>
            <person name="Tsui H.-C.T."/>
            <person name="Winkler M.E."/>
        </authorList>
    </citation>
    <scope>NUCLEOTIDE SEQUENCE</scope>
</reference>
<protein>
    <recommendedName>
        <fullName evidence="10">Abasic site processing protein</fullName>
    </recommendedName>
</protein>
<keyword evidence="7" id="KW-0456">Lyase</keyword>
<dbReference type="PANTHER" id="PTHR13604">
    <property type="entry name" value="DC12-RELATED"/>
    <property type="match status" value="1"/>
</dbReference>
<keyword evidence="6" id="KW-0238">DNA-binding</keyword>
<dbReference type="GO" id="GO:0106300">
    <property type="term" value="P:protein-DNA covalent cross-linking repair"/>
    <property type="evidence" value="ECO:0007669"/>
    <property type="project" value="InterPro"/>
</dbReference>
<gene>
    <name evidence="9" type="ORF">METZ01_LOCUS342021</name>
</gene>
<evidence type="ECO:0000256" key="8">
    <source>
        <dbReference type="SAM" id="MobiDB-lite"/>
    </source>
</evidence>
<evidence type="ECO:0000256" key="4">
    <source>
        <dbReference type="ARBA" id="ARBA00022801"/>
    </source>
</evidence>
<evidence type="ECO:0000256" key="5">
    <source>
        <dbReference type="ARBA" id="ARBA00023124"/>
    </source>
</evidence>
<comment type="similarity">
    <text evidence="1">Belongs to the SOS response-associated peptidase family.</text>
</comment>
<dbReference type="AlphaFoldDB" id="A0A382QW33"/>
<accession>A0A382QW33</accession>
<sequence length="232" mass="27026">MLATFLTNIEINPMCGRFAFATRRQKLERQFKVENLLEEPPTNYNVAPTQQVSIIREHKDVSRLINTVYWGLIPHWAKDRKMATRTINARSETVHEKPSFRHCIRRKRCILPASGFYEWHTIGELRQPHYISKSDGSLLALAGLWDTWESENGIIESCTILTTEANSFMQPIHDRMPVILERLDYSDWLDCSDEDPSRFLRQFPAEKMQSWPVSSQVGNPRNNLPELIEPNT</sequence>
<evidence type="ECO:0000256" key="6">
    <source>
        <dbReference type="ARBA" id="ARBA00023125"/>
    </source>
</evidence>